<comment type="caution">
    <text evidence="2">The sequence shown here is derived from an EMBL/GenBank/DDBJ whole genome shotgun (WGS) entry which is preliminary data.</text>
</comment>
<accession>A0A8J2X143</accession>
<dbReference type="Proteomes" id="UP000789595">
    <property type="component" value="Unassembled WGS sequence"/>
</dbReference>
<feature type="compositionally biased region" description="Basic and acidic residues" evidence="1">
    <location>
        <begin position="14"/>
        <end position="39"/>
    </location>
</feature>
<name>A0A8J2X143_9STRA</name>
<dbReference type="AlphaFoldDB" id="A0A8J2X143"/>
<evidence type="ECO:0000313" key="2">
    <source>
        <dbReference type="EMBL" id="CAH0374365.1"/>
    </source>
</evidence>
<feature type="region of interest" description="Disordered" evidence="1">
    <location>
        <begin position="1"/>
        <end position="125"/>
    </location>
</feature>
<sequence length="268" mass="30109">MSEPRSSRRAKKAVNYEEPKPLSTREIRARMSQDSEEKKSRKRANSETSTGSSAAKKPKSSTTPAPKKPAAKKTPRRLEETLAAESSTKKKPAARTPKTPTSDKARARHAAAVSTEADESTKAARAEARAWRDKYRALEKERVTQAEREKDRSDGRAARLEALCREQERRLKAYEELTGCSLKVFALEATEDEEVECVATSNFTDRKLEFRLEVPRGGAERIYFEAGAGAECLDEGMESSPIEFDRDQFPRFLSRILARVHRSEESAL</sequence>
<keyword evidence="3" id="KW-1185">Reference proteome</keyword>
<evidence type="ECO:0000256" key="1">
    <source>
        <dbReference type="SAM" id="MobiDB-lite"/>
    </source>
</evidence>
<proteinExistence type="predicted"/>
<protein>
    <submittedName>
        <fullName evidence="2">Uncharacterized protein</fullName>
    </submittedName>
</protein>
<dbReference type="EMBL" id="CAKKNE010000004">
    <property type="protein sequence ID" value="CAH0374365.1"/>
    <property type="molecule type" value="Genomic_DNA"/>
</dbReference>
<feature type="compositionally biased region" description="Low complexity" evidence="1">
    <location>
        <begin position="48"/>
        <end position="65"/>
    </location>
</feature>
<evidence type="ECO:0000313" key="3">
    <source>
        <dbReference type="Proteomes" id="UP000789595"/>
    </source>
</evidence>
<reference evidence="2" key="1">
    <citation type="submission" date="2021-11" db="EMBL/GenBank/DDBJ databases">
        <authorList>
            <consortium name="Genoscope - CEA"/>
            <person name="William W."/>
        </authorList>
    </citation>
    <scope>NUCLEOTIDE SEQUENCE</scope>
</reference>
<gene>
    <name evidence="2" type="ORF">PECAL_4P16410</name>
</gene>
<organism evidence="2 3">
    <name type="scientific">Pelagomonas calceolata</name>
    <dbReference type="NCBI Taxonomy" id="35677"/>
    <lineage>
        <taxon>Eukaryota</taxon>
        <taxon>Sar</taxon>
        <taxon>Stramenopiles</taxon>
        <taxon>Ochrophyta</taxon>
        <taxon>Pelagophyceae</taxon>
        <taxon>Pelagomonadales</taxon>
        <taxon>Pelagomonadaceae</taxon>
        <taxon>Pelagomonas</taxon>
    </lineage>
</organism>